<feature type="chain" id="PRO_5011656232" evidence="1">
    <location>
        <begin position="32"/>
        <end position="67"/>
    </location>
</feature>
<accession>A0A1H3K8J9</accession>
<reference evidence="2 3" key="1">
    <citation type="submission" date="2016-10" db="EMBL/GenBank/DDBJ databases">
        <authorList>
            <person name="de Groot N.N."/>
        </authorList>
    </citation>
    <scope>NUCLEOTIDE SEQUENCE [LARGE SCALE GENOMIC DNA]</scope>
    <source>
        <strain evidence="2 3">CPCC 202699</strain>
    </source>
</reference>
<dbReference type="Proteomes" id="UP000199515">
    <property type="component" value="Unassembled WGS sequence"/>
</dbReference>
<evidence type="ECO:0000313" key="3">
    <source>
        <dbReference type="Proteomes" id="UP000199515"/>
    </source>
</evidence>
<name>A0A1H3K8J9_9PSEU</name>
<dbReference type="PROSITE" id="PS51318">
    <property type="entry name" value="TAT"/>
    <property type="match status" value="1"/>
</dbReference>
<dbReference type="EMBL" id="FNON01000005">
    <property type="protein sequence ID" value="SDY48510.1"/>
    <property type="molecule type" value="Genomic_DNA"/>
</dbReference>
<dbReference type="AlphaFoldDB" id="A0A1H3K8J9"/>
<gene>
    <name evidence="2" type="ORF">SAMN05421504_105695</name>
</gene>
<dbReference type="InterPro" id="IPR006311">
    <property type="entry name" value="TAT_signal"/>
</dbReference>
<evidence type="ECO:0000313" key="2">
    <source>
        <dbReference type="EMBL" id="SDY48510.1"/>
    </source>
</evidence>
<proteinExistence type="predicted"/>
<sequence>MTITRKLAATAAATAIAGLAFFSAFAPSASADTHWNTAGDPVCAADTHWNGTECVADTHWGSDDTHW</sequence>
<keyword evidence="3" id="KW-1185">Reference proteome</keyword>
<feature type="signal peptide" evidence="1">
    <location>
        <begin position="1"/>
        <end position="31"/>
    </location>
</feature>
<evidence type="ECO:0000256" key="1">
    <source>
        <dbReference type="SAM" id="SignalP"/>
    </source>
</evidence>
<keyword evidence="1" id="KW-0732">Signal</keyword>
<protein>
    <submittedName>
        <fullName evidence="2">Uncharacterized protein</fullName>
    </submittedName>
</protein>
<organism evidence="2 3">
    <name type="scientific">Amycolatopsis xylanica</name>
    <dbReference type="NCBI Taxonomy" id="589385"/>
    <lineage>
        <taxon>Bacteria</taxon>
        <taxon>Bacillati</taxon>
        <taxon>Actinomycetota</taxon>
        <taxon>Actinomycetes</taxon>
        <taxon>Pseudonocardiales</taxon>
        <taxon>Pseudonocardiaceae</taxon>
        <taxon>Amycolatopsis</taxon>
    </lineage>
</organism>
<dbReference type="RefSeq" id="WP_091293071.1">
    <property type="nucleotide sequence ID" value="NZ_FNON01000005.1"/>
</dbReference>